<protein>
    <submittedName>
        <fullName evidence="7">FAD-dependent oxidoreductase</fullName>
    </submittedName>
</protein>
<organism evidence="7 8">
    <name type="scientific">Streptomyces osmaniensis</name>
    <dbReference type="NCBI Taxonomy" id="593134"/>
    <lineage>
        <taxon>Bacteria</taxon>
        <taxon>Bacillati</taxon>
        <taxon>Actinomycetota</taxon>
        <taxon>Actinomycetes</taxon>
        <taxon>Kitasatosporales</taxon>
        <taxon>Streptomycetaceae</taxon>
        <taxon>Streptomyces</taxon>
    </lineage>
</organism>
<accession>A0ABP6VTH7</accession>
<dbReference type="InterPro" id="IPR051169">
    <property type="entry name" value="NADH-Q_oxidoreductase"/>
</dbReference>
<comment type="caution">
    <text evidence="7">The sequence shown here is derived from an EMBL/GenBank/DDBJ whole genome shotgun (WGS) entry which is preliminary data.</text>
</comment>
<dbReference type="InterPro" id="IPR023753">
    <property type="entry name" value="FAD/NAD-binding_dom"/>
</dbReference>
<evidence type="ECO:0000259" key="6">
    <source>
        <dbReference type="Pfam" id="PF07992"/>
    </source>
</evidence>
<feature type="domain" description="FAD/NAD(P)-binding" evidence="6">
    <location>
        <begin position="4"/>
        <end position="345"/>
    </location>
</feature>
<gene>
    <name evidence="7" type="ORF">GCM10022295_23850</name>
</gene>
<proteinExistence type="inferred from homology"/>
<evidence type="ECO:0000256" key="1">
    <source>
        <dbReference type="ARBA" id="ARBA00001974"/>
    </source>
</evidence>
<dbReference type="Pfam" id="PF07992">
    <property type="entry name" value="Pyr_redox_2"/>
    <property type="match status" value="1"/>
</dbReference>
<reference evidence="8" key="1">
    <citation type="journal article" date="2019" name="Int. J. Syst. Evol. Microbiol.">
        <title>The Global Catalogue of Microorganisms (GCM) 10K type strain sequencing project: providing services to taxonomists for standard genome sequencing and annotation.</title>
        <authorList>
            <consortium name="The Broad Institute Genomics Platform"/>
            <consortium name="The Broad Institute Genome Sequencing Center for Infectious Disease"/>
            <person name="Wu L."/>
            <person name="Ma J."/>
        </authorList>
    </citation>
    <scope>NUCLEOTIDE SEQUENCE [LARGE SCALE GENOMIC DNA]</scope>
    <source>
        <strain evidence="8">JCM 17656</strain>
    </source>
</reference>
<keyword evidence="3" id="KW-0285">Flavoprotein</keyword>
<dbReference type="EMBL" id="BAABCE010000004">
    <property type="protein sequence ID" value="GAA3541013.1"/>
    <property type="molecule type" value="Genomic_DNA"/>
</dbReference>
<comment type="similarity">
    <text evidence="2">Belongs to the NADH dehydrogenase family.</text>
</comment>
<keyword evidence="4" id="KW-0274">FAD</keyword>
<keyword evidence="8" id="KW-1185">Reference proteome</keyword>
<evidence type="ECO:0000313" key="7">
    <source>
        <dbReference type="EMBL" id="GAA3541013.1"/>
    </source>
</evidence>
<evidence type="ECO:0000256" key="4">
    <source>
        <dbReference type="ARBA" id="ARBA00022827"/>
    </source>
</evidence>
<evidence type="ECO:0000256" key="3">
    <source>
        <dbReference type="ARBA" id="ARBA00022630"/>
    </source>
</evidence>
<keyword evidence="5" id="KW-0560">Oxidoreductase</keyword>
<dbReference type="PANTHER" id="PTHR42913">
    <property type="entry name" value="APOPTOSIS-INDUCING FACTOR 1"/>
    <property type="match status" value="1"/>
</dbReference>
<evidence type="ECO:0000256" key="2">
    <source>
        <dbReference type="ARBA" id="ARBA00005272"/>
    </source>
</evidence>
<dbReference type="Proteomes" id="UP001500707">
    <property type="component" value="Unassembled WGS sequence"/>
</dbReference>
<comment type="cofactor">
    <cofactor evidence="1">
        <name>FAD</name>
        <dbReference type="ChEBI" id="CHEBI:57692"/>
    </cofactor>
</comment>
<name>A0ABP6VTH7_9ACTN</name>
<dbReference type="PANTHER" id="PTHR42913:SF3">
    <property type="entry name" value="64 KDA MITOCHONDRIAL NADH DEHYDROGENASE (EUROFUNG)"/>
    <property type="match status" value="1"/>
</dbReference>
<dbReference type="RefSeq" id="WP_346181556.1">
    <property type="nucleotide sequence ID" value="NZ_BAABCE010000004.1"/>
</dbReference>
<evidence type="ECO:0000313" key="8">
    <source>
        <dbReference type="Proteomes" id="UP001500707"/>
    </source>
</evidence>
<evidence type="ECO:0000256" key="5">
    <source>
        <dbReference type="ARBA" id="ARBA00023002"/>
    </source>
</evidence>
<sequence length="443" mass="46216">MQHRIVVIGAGYTGATAAGRLAKRLHSDDVAITLVNAEPDFVERVRLHQLAVGQSLKPRPFSEMFAGTGVALKLGRVTGIDADRRTVRVVAVDGAAEAEGLGHGGLEREGLGRGGLGYEGLGYEGLEREGLGYEEPAYEELEYDTLVYALGSGWNDHGVPGTAEHAYEIASRPGALRLRERLAGLGAGQPVVVVGGGLTGVEAATEIAEARPDLDVALAVRGGLGDWLSPKGRRHLRKVVDNLGITVHEDTTVAAVEADHVTTADGTAVPAVVTVWTAGFAVHPIAQATTLEVNGTGQIVVDRSMRSVSHPEVYAIGDAAMVMGPGDKPLRMSCASGVPTAWQAADAIAARLTGAKVPTTPVRYFNQCISLGRREGLIQYVTADDRAVSAALTGRLAAVYKELICKGAAWGVANPTVGTLARRRRVVAEPVRDGNGAGVKAAA</sequence>